<dbReference type="Proteomes" id="UP001596166">
    <property type="component" value="Unassembled WGS sequence"/>
</dbReference>
<keyword evidence="2" id="KW-1185">Reference proteome</keyword>
<protein>
    <submittedName>
        <fullName evidence="1">Glycosyltransferase</fullName>
    </submittedName>
</protein>
<sequence length="480" mass="52243">MNGFIDNGKTGTLNGLPIHRPAEVLPPPAGVTVIIASMFAGAIAGELRSRGVSDWVSAAPLIRNVIQAEQARGGPNPILAALNECVLVLCAFVVAVIARFRAKTVDVGIGPECLINNQYHKRALLHAGYSAETFVIGVTHVTQQFDHVFIPRRIVASNVAVLLRVFHLAATRYRLLYVYFGGGPFYASRWAWRVEPLLFAIARTRIVVLPYGQDIQDFTRCPNLPFKHATTVDYPFQNRDRQRIADRIDLWTRGAGHVVSGCDWVDYMHHWDTLIPGHFAIDADGLRRRAEDAISSIGAGSILTGGDAPVRIVHAPNHRTIKGTPHVVAAVERLREEGIPVELTIVEAAANQTVLEQMARADIVVDQLVIGWYAMVAIEAMALGKPVVCYIRPDLHALYVGAGVLAGDELPLVMANPETLADALRPLIADRERRRALGVKGQAYVRDRHSITTIGAVFAAINQELGVPPSGPVPPAPLPN</sequence>
<accession>A0ABW0FZS1</accession>
<name>A0ABW0FZS1_9PROT</name>
<comment type="caution">
    <text evidence="1">The sequence shown here is derived from an EMBL/GenBank/DDBJ whole genome shotgun (WGS) entry which is preliminary data.</text>
</comment>
<dbReference type="SUPFAM" id="SSF53756">
    <property type="entry name" value="UDP-Glycosyltransferase/glycogen phosphorylase"/>
    <property type="match status" value="1"/>
</dbReference>
<evidence type="ECO:0000313" key="2">
    <source>
        <dbReference type="Proteomes" id="UP001596166"/>
    </source>
</evidence>
<dbReference type="Gene3D" id="3.40.50.2000">
    <property type="entry name" value="Glycogen Phosphorylase B"/>
    <property type="match status" value="1"/>
</dbReference>
<organism evidence="1 2">
    <name type="scientific">Azospirillum himalayense</name>
    <dbReference type="NCBI Taxonomy" id="654847"/>
    <lineage>
        <taxon>Bacteria</taxon>
        <taxon>Pseudomonadati</taxon>
        <taxon>Pseudomonadota</taxon>
        <taxon>Alphaproteobacteria</taxon>
        <taxon>Rhodospirillales</taxon>
        <taxon>Azospirillaceae</taxon>
        <taxon>Azospirillum</taxon>
    </lineage>
</organism>
<evidence type="ECO:0000313" key="1">
    <source>
        <dbReference type="EMBL" id="MFC5354312.1"/>
    </source>
</evidence>
<dbReference type="EMBL" id="JBHSLC010000006">
    <property type="protein sequence ID" value="MFC5354312.1"/>
    <property type="molecule type" value="Genomic_DNA"/>
</dbReference>
<reference evidence="2" key="1">
    <citation type="journal article" date="2019" name="Int. J. Syst. Evol. Microbiol.">
        <title>The Global Catalogue of Microorganisms (GCM) 10K type strain sequencing project: providing services to taxonomists for standard genome sequencing and annotation.</title>
        <authorList>
            <consortium name="The Broad Institute Genomics Platform"/>
            <consortium name="The Broad Institute Genome Sequencing Center for Infectious Disease"/>
            <person name="Wu L."/>
            <person name="Ma J."/>
        </authorList>
    </citation>
    <scope>NUCLEOTIDE SEQUENCE [LARGE SCALE GENOMIC DNA]</scope>
    <source>
        <strain evidence="2">CCUG 58760</strain>
    </source>
</reference>
<proteinExistence type="predicted"/>
<gene>
    <name evidence="1" type="ORF">ACFPMG_04760</name>
</gene>